<dbReference type="Proteomes" id="UP001159663">
    <property type="component" value="Unassembled WGS sequence"/>
</dbReference>
<dbReference type="AlphaFoldDB" id="A0AA43K0S8"/>
<sequence length="369" mass="41605">MSKIETLHRALVKYLKHNNWIVEPSSENVSLWCNAHLMESIKLPSNNGLQHPRASRTLKEAIEDLSDTLNITVTELEQLLAPTADHFHIRAAGEAIEHGRINFRTNHKIESAIYSIIKTAAESYIKVDKRRKKDKAPTKTEFIESYLNSVNTVIPTGGSFIYNLDIDLTKSKGFEGAESLQRYVNSRLAKALNEIHTIDTNKVTTATLIGKGLNESICSNFINLFDRDIELIECTFDWSESEPAPPLIKSKLTFTREHKDKVLKLKEKFNSSRAIPLKNAYAHLSRFDLKSDHASIRLKIVLEGAERTCDAEIDKDTAQELMKTLGENIEQPVMIDATAWIEKTASKNHYSLSDITSISSEAGKNLPLF</sequence>
<comment type="caution">
    <text evidence="1">The sequence shown here is derived from an EMBL/GenBank/DDBJ whole genome shotgun (WGS) entry which is preliminary data.</text>
</comment>
<name>A0AA43K0S8_VIBSP</name>
<dbReference type="RefSeq" id="WP_102450520.1">
    <property type="nucleotide sequence ID" value="NZ_CAWNUF010000091.1"/>
</dbReference>
<protein>
    <submittedName>
        <fullName evidence="1">Uncharacterized protein</fullName>
    </submittedName>
</protein>
<accession>A0AA43K0S8</accession>
<evidence type="ECO:0000313" key="2">
    <source>
        <dbReference type="Proteomes" id="UP001159663"/>
    </source>
</evidence>
<dbReference type="EMBL" id="JAKMYX010000153">
    <property type="protein sequence ID" value="MDH5924018.1"/>
    <property type="molecule type" value="Genomic_DNA"/>
</dbReference>
<gene>
    <name evidence="1" type="ORF">L8R85_23675</name>
</gene>
<proteinExistence type="predicted"/>
<evidence type="ECO:0000313" key="1">
    <source>
        <dbReference type="EMBL" id="MDH5924018.1"/>
    </source>
</evidence>
<organism evidence="1 2">
    <name type="scientific">Vibrio splendidus</name>
    <dbReference type="NCBI Taxonomy" id="29497"/>
    <lineage>
        <taxon>Bacteria</taxon>
        <taxon>Pseudomonadati</taxon>
        <taxon>Pseudomonadota</taxon>
        <taxon>Gammaproteobacteria</taxon>
        <taxon>Vibrionales</taxon>
        <taxon>Vibrionaceae</taxon>
        <taxon>Vibrio</taxon>
    </lineage>
</organism>
<reference evidence="1" key="1">
    <citation type="submission" date="2022-01" db="EMBL/GenBank/DDBJ databases">
        <title>Vibrio aestuarianus Clade A and Clade B isolates are associated with Pacific oyster (Crassostrea gigas) disease outbreaks across Ireland.</title>
        <authorList>
            <person name="Coyle N."/>
            <person name="O'Toole C."/>
            <person name="Thomas J.C.L."/>
            <person name="Ryder D."/>
            <person name="Cheslett D."/>
            <person name="Feist S."/>
            <person name="Bean T."/>
            <person name="Joseph A."/>
            <person name="Waina A."/>
            <person name="Feil E."/>
            <person name="Verner-Jeffreys D.W."/>
        </authorList>
    </citation>
    <scope>NUCLEOTIDE SEQUENCE</scope>
    <source>
        <strain evidence="1">S/17/14 A</strain>
    </source>
</reference>